<dbReference type="EMBL" id="WIWJ01000030">
    <property type="protein sequence ID" value="MQT48324.1"/>
    <property type="molecule type" value="Genomic_DNA"/>
</dbReference>
<comment type="caution">
    <text evidence="1">The sequence shown here is derived from an EMBL/GenBank/DDBJ whole genome shotgun (WGS) entry which is preliminary data.</text>
</comment>
<sequence length="146" mass="16263">MKVYKWLKTVFLIMLVPAFMLASGCSLIAQNRWEGRDAQEALNLFGRPDTMKATQDAAGEKLVVMTWYKTSQWTTTEAAGTSMTHGANGMTHTEYYEQVGHGSDCKLEATVNQAKKIVLFKIQDGKILHGKCQNIPYVPGYIPPGF</sequence>
<dbReference type="AlphaFoldDB" id="A0A6A7YDK8"/>
<dbReference type="PROSITE" id="PS51257">
    <property type="entry name" value="PROKAR_LIPOPROTEIN"/>
    <property type="match status" value="1"/>
</dbReference>
<organism evidence="1 2">
    <name type="scientific">Pseudomonas helleri</name>
    <dbReference type="NCBI Taxonomy" id="1608996"/>
    <lineage>
        <taxon>Bacteria</taxon>
        <taxon>Pseudomonadati</taxon>
        <taxon>Pseudomonadota</taxon>
        <taxon>Gammaproteobacteria</taxon>
        <taxon>Pseudomonadales</taxon>
        <taxon>Pseudomonadaceae</taxon>
        <taxon>Pseudomonas</taxon>
    </lineage>
</organism>
<evidence type="ECO:0000313" key="2">
    <source>
        <dbReference type="Proteomes" id="UP000441404"/>
    </source>
</evidence>
<proteinExistence type="predicted"/>
<protein>
    <submittedName>
        <fullName evidence="1">Uncharacterized protein</fullName>
    </submittedName>
</protein>
<dbReference type="RefSeq" id="WP_153427901.1">
    <property type="nucleotide sequence ID" value="NZ_WIWJ01000030.1"/>
</dbReference>
<name>A0A6A7YDK8_9PSED</name>
<gene>
    <name evidence="1" type="ORF">GHO40_16585</name>
</gene>
<reference evidence="1 2" key="1">
    <citation type="submission" date="2019-10" db="EMBL/GenBank/DDBJ databases">
        <title>Evaluation of single-gene subtyping targets for Pseudomonas.</title>
        <authorList>
            <person name="Reichler S.J."/>
            <person name="Orsi R.H."/>
            <person name="Wiedmann M."/>
            <person name="Martin N.H."/>
            <person name="Murphy S.I."/>
        </authorList>
    </citation>
    <scope>NUCLEOTIDE SEQUENCE [LARGE SCALE GENOMIC DNA]</scope>
    <source>
        <strain evidence="1 2">FSL R10-3257</strain>
    </source>
</reference>
<dbReference type="Proteomes" id="UP000441404">
    <property type="component" value="Unassembled WGS sequence"/>
</dbReference>
<evidence type="ECO:0000313" key="1">
    <source>
        <dbReference type="EMBL" id="MQT48324.1"/>
    </source>
</evidence>
<accession>A0A6A7YDK8</accession>